<evidence type="ECO:0000313" key="5">
    <source>
        <dbReference type="Proteomes" id="UP001215712"/>
    </source>
</evidence>
<feature type="domain" description="NmrA-like" evidence="3">
    <location>
        <begin position="5"/>
        <end position="305"/>
    </location>
</feature>
<comment type="caution">
    <text evidence="4">The sequence shown here is derived from an EMBL/GenBank/DDBJ whole genome shotgun (WGS) entry which is preliminary data.</text>
</comment>
<keyword evidence="5" id="KW-1185">Reference proteome</keyword>
<name>A0AAD6HUG6_9EURO</name>
<dbReference type="AlphaFoldDB" id="A0AAD6HUG6"/>
<reference evidence="4" key="1">
    <citation type="journal article" date="2023" name="IMA Fungus">
        <title>Comparative genomic study of the Penicillium genus elucidates a diverse pangenome and 15 lateral gene transfer events.</title>
        <authorList>
            <person name="Petersen C."/>
            <person name="Sorensen T."/>
            <person name="Nielsen M.R."/>
            <person name="Sondergaard T.E."/>
            <person name="Sorensen J.L."/>
            <person name="Fitzpatrick D.A."/>
            <person name="Frisvad J.C."/>
            <person name="Nielsen K.L."/>
        </authorList>
    </citation>
    <scope>NUCLEOTIDE SEQUENCE</scope>
    <source>
        <strain evidence="4">IBT 17514</strain>
    </source>
</reference>
<dbReference type="Pfam" id="PF05368">
    <property type="entry name" value="NmrA"/>
    <property type="match status" value="1"/>
</dbReference>
<proteinExistence type="predicted"/>
<dbReference type="EMBL" id="JAQJAN010000002">
    <property type="protein sequence ID" value="KAJ5738144.1"/>
    <property type="molecule type" value="Genomic_DNA"/>
</dbReference>
<sequence>MTIARKTVLLVGATGATGNAILKELVASPLYDVIALIRKESVNKPRAKAIQASIRVGDASDPIDTLVKNLEGVDILISAIAPNQLLTQVNLATAAKKAGVGRMVPCSFSTVCPVGNVVELRDQKEVVHQHMYKLHLPYTIIDNGFWYQASFPQLPSGKLEYAMIDENLEVFGDGNTRDCMTDLADIARYTVKIIGDERTLNKKVFCYGTVATQNEVMSIMEKVSGEKVNVQKVDPAAHLKAIDEAERKYRAHPEDEMNLWMLIGPQYNSNRFIRADNTPENAWYSGYLDARQLYPDFRPRTFEEFATTLVAGKEKNPYMD</sequence>
<protein>
    <submittedName>
        <fullName evidence="4">Isoflavone reductase family protein</fullName>
    </submittedName>
</protein>
<dbReference type="InterPro" id="IPR036291">
    <property type="entry name" value="NAD(P)-bd_dom_sf"/>
</dbReference>
<evidence type="ECO:0000313" key="4">
    <source>
        <dbReference type="EMBL" id="KAJ5738144.1"/>
    </source>
</evidence>
<reference evidence="4" key="2">
    <citation type="submission" date="2023-01" db="EMBL/GenBank/DDBJ databases">
        <authorList>
            <person name="Petersen C."/>
        </authorList>
    </citation>
    <scope>NUCLEOTIDE SEQUENCE</scope>
    <source>
        <strain evidence="4">IBT 17514</strain>
    </source>
</reference>
<dbReference type="PANTHER" id="PTHR47706">
    <property type="entry name" value="NMRA-LIKE FAMILY PROTEIN"/>
    <property type="match status" value="1"/>
</dbReference>
<dbReference type="Gene3D" id="3.40.50.720">
    <property type="entry name" value="NAD(P)-binding Rossmann-like Domain"/>
    <property type="match status" value="1"/>
</dbReference>
<evidence type="ECO:0000256" key="1">
    <source>
        <dbReference type="ARBA" id="ARBA00022857"/>
    </source>
</evidence>
<evidence type="ECO:0000259" key="3">
    <source>
        <dbReference type="Pfam" id="PF05368"/>
    </source>
</evidence>
<gene>
    <name evidence="4" type="ORF">N7493_001299</name>
</gene>
<dbReference type="GO" id="GO:0016491">
    <property type="term" value="F:oxidoreductase activity"/>
    <property type="evidence" value="ECO:0007669"/>
    <property type="project" value="UniProtKB-KW"/>
</dbReference>
<organism evidence="4 5">
    <name type="scientific">Penicillium malachiteum</name>
    <dbReference type="NCBI Taxonomy" id="1324776"/>
    <lineage>
        <taxon>Eukaryota</taxon>
        <taxon>Fungi</taxon>
        <taxon>Dikarya</taxon>
        <taxon>Ascomycota</taxon>
        <taxon>Pezizomycotina</taxon>
        <taxon>Eurotiomycetes</taxon>
        <taxon>Eurotiomycetidae</taxon>
        <taxon>Eurotiales</taxon>
        <taxon>Aspergillaceae</taxon>
        <taxon>Penicillium</taxon>
    </lineage>
</organism>
<accession>A0AAD6HUG6</accession>
<dbReference type="SUPFAM" id="SSF51735">
    <property type="entry name" value="NAD(P)-binding Rossmann-fold domains"/>
    <property type="match status" value="1"/>
</dbReference>
<dbReference type="PANTHER" id="PTHR47706:SF9">
    <property type="entry name" value="NMRA-LIKE DOMAIN-CONTAINING PROTEIN-RELATED"/>
    <property type="match status" value="1"/>
</dbReference>
<keyword evidence="1" id="KW-0521">NADP</keyword>
<keyword evidence="2" id="KW-0560">Oxidoreductase</keyword>
<dbReference type="InterPro" id="IPR051609">
    <property type="entry name" value="NmrA/Isoflavone_reductase-like"/>
</dbReference>
<evidence type="ECO:0000256" key="2">
    <source>
        <dbReference type="ARBA" id="ARBA00023002"/>
    </source>
</evidence>
<dbReference type="Proteomes" id="UP001215712">
    <property type="component" value="Unassembled WGS sequence"/>
</dbReference>
<dbReference type="Gene3D" id="3.90.25.10">
    <property type="entry name" value="UDP-galactose 4-epimerase, domain 1"/>
    <property type="match status" value="1"/>
</dbReference>
<dbReference type="InterPro" id="IPR008030">
    <property type="entry name" value="NmrA-like"/>
</dbReference>